<gene>
    <name evidence="1" type="ORF">GCM10023169_17430</name>
</gene>
<organism evidence="1 2">
    <name type="scientific">Georgenia halophila</name>
    <dbReference type="NCBI Taxonomy" id="620889"/>
    <lineage>
        <taxon>Bacteria</taxon>
        <taxon>Bacillati</taxon>
        <taxon>Actinomycetota</taxon>
        <taxon>Actinomycetes</taxon>
        <taxon>Micrococcales</taxon>
        <taxon>Bogoriellaceae</taxon>
        <taxon>Georgenia</taxon>
    </lineage>
</organism>
<evidence type="ECO:0000313" key="1">
    <source>
        <dbReference type="EMBL" id="GAA4422688.1"/>
    </source>
</evidence>
<proteinExistence type="predicted"/>
<protein>
    <submittedName>
        <fullName evidence="1">Uncharacterized protein</fullName>
    </submittedName>
</protein>
<evidence type="ECO:0000313" key="2">
    <source>
        <dbReference type="Proteomes" id="UP001500622"/>
    </source>
</evidence>
<reference evidence="2" key="1">
    <citation type="journal article" date="2019" name="Int. J. Syst. Evol. Microbiol.">
        <title>The Global Catalogue of Microorganisms (GCM) 10K type strain sequencing project: providing services to taxonomists for standard genome sequencing and annotation.</title>
        <authorList>
            <consortium name="The Broad Institute Genomics Platform"/>
            <consortium name="The Broad Institute Genome Sequencing Center for Infectious Disease"/>
            <person name="Wu L."/>
            <person name="Ma J."/>
        </authorList>
    </citation>
    <scope>NUCLEOTIDE SEQUENCE [LARGE SCALE GENOMIC DNA]</scope>
    <source>
        <strain evidence="2">JCM 17810</strain>
    </source>
</reference>
<dbReference type="EMBL" id="BAABGN010000007">
    <property type="protein sequence ID" value="GAA4422688.1"/>
    <property type="molecule type" value="Genomic_DNA"/>
</dbReference>
<accession>A0ABP8L6K1</accession>
<comment type="caution">
    <text evidence="1">The sequence shown here is derived from an EMBL/GenBank/DDBJ whole genome shotgun (WGS) entry which is preliminary data.</text>
</comment>
<dbReference type="Proteomes" id="UP001500622">
    <property type="component" value="Unassembled WGS sequence"/>
</dbReference>
<keyword evidence="2" id="KW-1185">Reference proteome</keyword>
<sequence>MARSCGSPLGVEVLARAIGDPLAGVAGDESVAVSKAVRLSAVGGGQAVPFPDVQPEVSDGVAAL</sequence>
<name>A0ABP8L6K1_9MICO</name>